<keyword evidence="12" id="KW-1185">Reference proteome</keyword>
<keyword evidence="5" id="KW-0378">Hydrolase</keyword>
<dbReference type="Pfam" id="PF05572">
    <property type="entry name" value="Peptidase_M43"/>
    <property type="match status" value="1"/>
</dbReference>
<evidence type="ECO:0000256" key="1">
    <source>
        <dbReference type="ARBA" id="ARBA00008721"/>
    </source>
</evidence>
<dbReference type="PANTHER" id="PTHR47466">
    <property type="match status" value="1"/>
</dbReference>
<evidence type="ECO:0000256" key="3">
    <source>
        <dbReference type="ARBA" id="ARBA00022723"/>
    </source>
</evidence>
<feature type="non-terminal residue" evidence="11">
    <location>
        <position position="1"/>
    </location>
</feature>
<proteinExistence type="inferred from homology"/>
<dbReference type="Proteomes" id="UP001430954">
    <property type="component" value="Unassembled WGS sequence"/>
</dbReference>
<dbReference type="InterPro" id="IPR024079">
    <property type="entry name" value="MetalloPept_cat_dom_sf"/>
</dbReference>
<reference evidence="11 12" key="1">
    <citation type="submission" date="2021-09" db="EMBL/GenBank/DDBJ databases">
        <title>Lysobacter sp. 13A isolated from the river sediment.</title>
        <authorList>
            <person name="Liu H."/>
            <person name="Li S."/>
            <person name="Mao S."/>
        </authorList>
    </citation>
    <scope>NUCLEOTIDE SEQUENCE [LARGE SCALE GENOMIC DNA]</scope>
    <source>
        <strain evidence="11 12">13A</strain>
    </source>
</reference>
<name>A0ABS7T9Z3_9GAMM</name>
<sequence length="54" mass="5578">QLGLYHVFQGGCSGSGDYVSDTPPQSTATSGCPSSQDSCSGGGVDSIHNYMDYR</sequence>
<evidence type="ECO:0000256" key="6">
    <source>
        <dbReference type="ARBA" id="ARBA00022833"/>
    </source>
</evidence>
<feature type="compositionally biased region" description="Polar residues" evidence="9">
    <location>
        <begin position="22"/>
        <end position="39"/>
    </location>
</feature>
<evidence type="ECO:0000313" key="11">
    <source>
        <dbReference type="EMBL" id="MBZ4040716.1"/>
    </source>
</evidence>
<keyword evidence="4" id="KW-0732">Signal</keyword>
<keyword evidence="2" id="KW-0645">Protease</keyword>
<accession>A0ABS7T9Z3</accession>
<evidence type="ECO:0000256" key="8">
    <source>
        <dbReference type="ARBA" id="ARBA00023157"/>
    </source>
</evidence>
<organism evidence="11 12">
    <name type="scientific">Novilysobacter selenitireducens</name>
    <dbReference type="NCBI Taxonomy" id="2872639"/>
    <lineage>
        <taxon>Bacteria</taxon>
        <taxon>Pseudomonadati</taxon>
        <taxon>Pseudomonadota</taxon>
        <taxon>Gammaproteobacteria</taxon>
        <taxon>Lysobacterales</taxon>
        <taxon>Lysobacteraceae</taxon>
        <taxon>Novilysobacter</taxon>
    </lineage>
</organism>
<dbReference type="Gene3D" id="3.40.390.10">
    <property type="entry name" value="Collagenase (Catalytic Domain)"/>
    <property type="match status" value="1"/>
</dbReference>
<evidence type="ECO:0000256" key="9">
    <source>
        <dbReference type="SAM" id="MobiDB-lite"/>
    </source>
</evidence>
<comment type="caution">
    <text evidence="11">The sequence shown here is derived from an EMBL/GenBank/DDBJ whole genome shotgun (WGS) entry which is preliminary data.</text>
</comment>
<keyword evidence="6" id="KW-0862">Zinc</keyword>
<evidence type="ECO:0000256" key="5">
    <source>
        <dbReference type="ARBA" id="ARBA00022801"/>
    </source>
</evidence>
<dbReference type="PANTHER" id="PTHR47466:SF1">
    <property type="entry name" value="METALLOPROTEASE MEP1 (AFU_ORTHOLOGUE AFUA_1G07730)-RELATED"/>
    <property type="match status" value="1"/>
</dbReference>
<evidence type="ECO:0000313" key="12">
    <source>
        <dbReference type="Proteomes" id="UP001430954"/>
    </source>
</evidence>
<evidence type="ECO:0000259" key="10">
    <source>
        <dbReference type="Pfam" id="PF05572"/>
    </source>
</evidence>
<dbReference type="EMBL" id="JAINZW010000029">
    <property type="protein sequence ID" value="MBZ4040716.1"/>
    <property type="molecule type" value="Genomic_DNA"/>
</dbReference>
<dbReference type="RefSeq" id="WP_223677167.1">
    <property type="nucleotide sequence ID" value="NZ_JAINZW010000029.1"/>
</dbReference>
<keyword evidence="3" id="KW-0479">Metal-binding</keyword>
<gene>
    <name evidence="11" type="ORF">K6753_14400</name>
</gene>
<feature type="region of interest" description="Disordered" evidence="9">
    <location>
        <begin position="13"/>
        <end position="54"/>
    </location>
</feature>
<comment type="similarity">
    <text evidence="1">Belongs to the peptidase M43B family.</text>
</comment>
<evidence type="ECO:0000256" key="7">
    <source>
        <dbReference type="ARBA" id="ARBA00023049"/>
    </source>
</evidence>
<dbReference type="InterPro" id="IPR008754">
    <property type="entry name" value="Peptidase_M43"/>
</dbReference>
<dbReference type="SUPFAM" id="SSF55486">
    <property type="entry name" value="Metalloproteases ('zincins'), catalytic domain"/>
    <property type="match status" value="1"/>
</dbReference>
<feature type="domain" description="Peptidase M43 pregnancy-associated plasma-A" evidence="10">
    <location>
        <begin position="2"/>
        <end position="53"/>
    </location>
</feature>
<evidence type="ECO:0000256" key="4">
    <source>
        <dbReference type="ARBA" id="ARBA00022729"/>
    </source>
</evidence>
<protein>
    <recommendedName>
        <fullName evidence="10">Peptidase M43 pregnancy-associated plasma-A domain-containing protein</fullName>
    </recommendedName>
</protein>
<keyword evidence="8" id="KW-1015">Disulfide bond</keyword>
<keyword evidence="7" id="KW-0482">Metalloprotease</keyword>
<evidence type="ECO:0000256" key="2">
    <source>
        <dbReference type="ARBA" id="ARBA00022670"/>
    </source>
</evidence>